<dbReference type="SUPFAM" id="SSF47005">
    <property type="entry name" value="Peripheral subunit-binding domain of 2-oxo acid dehydrogenase complex"/>
    <property type="match status" value="1"/>
</dbReference>
<dbReference type="InterPro" id="IPR006255">
    <property type="entry name" value="SucB"/>
</dbReference>
<dbReference type="InterPro" id="IPR003016">
    <property type="entry name" value="2-oxoA_DH_lipoyl-BS"/>
</dbReference>
<dbReference type="CDD" id="cd06849">
    <property type="entry name" value="lipoyl_domain"/>
    <property type="match status" value="1"/>
</dbReference>
<evidence type="ECO:0000256" key="6">
    <source>
        <dbReference type="ARBA" id="ARBA00022532"/>
    </source>
</evidence>
<evidence type="ECO:0000259" key="13">
    <source>
        <dbReference type="PROSITE" id="PS50968"/>
    </source>
</evidence>
<dbReference type="InterPro" id="IPR004167">
    <property type="entry name" value="PSBD"/>
</dbReference>
<evidence type="ECO:0000256" key="3">
    <source>
        <dbReference type="ARBA" id="ARBA00007317"/>
    </source>
</evidence>
<evidence type="ECO:0000256" key="7">
    <source>
        <dbReference type="ARBA" id="ARBA00022679"/>
    </source>
</evidence>
<keyword evidence="7 11" id="KW-0808">Transferase</keyword>
<evidence type="ECO:0000313" key="15">
    <source>
        <dbReference type="EMBL" id="QOV88447.1"/>
    </source>
</evidence>
<comment type="function">
    <text evidence="1 11">E2 component of the 2-oxoglutarate dehydrogenase (OGDH) complex which catalyzes the second step in the conversion of 2-oxoglutarate to succinyl-CoA and CO(2).</text>
</comment>
<dbReference type="Gene3D" id="4.10.320.10">
    <property type="entry name" value="E3-binding domain"/>
    <property type="match status" value="1"/>
</dbReference>
<dbReference type="UniPathway" id="UPA00868">
    <property type="reaction ID" value="UER00840"/>
</dbReference>
<evidence type="ECO:0000256" key="9">
    <source>
        <dbReference type="ARBA" id="ARBA00023315"/>
    </source>
</evidence>
<evidence type="ECO:0000256" key="12">
    <source>
        <dbReference type="SAM" id="MobiDB-lite"/>
    </source>
</evidence>
<dbReference type="NCBIfam" id="TIGR01347">
    <property type="entry name" value="sucB"/>
    <property type="match status" value="1"/>
</dbReference>
<evidence type="ECO:0000256" key="5">
    <source>
        <dbReference type="ARBA" id="ARBA00019511"/>
    </source>
</evidence>
<evidence type="ECO:0000256" key="11">
    <source>
        <dbReference type="RuleBase" id="RU361138"/>
    </source>
</evidence>
<dbReference type="PROSITE" id="PS50968">
    <property type="entry name" value="BIOTINYL_LIPOYL"/>
    <property type="match status" value="1"/>
</dbReference>
<keyword evidence="6 11" id="KW-0816">Tricarboxylic acid cycle</keyword>
<evidence type="ECO:0000259" key="14">
    <source>
        <dbReference type="PROSITE" id="PS51826"/>
    </source>
</evidence>
<comment type="similarity">
    <text evidence="3 11">Belongs to the 2-oxoacid dehydrogenase family.</text>
</comment>
<organism evidence="15 16">
    <name type="scientific">Humisphaera borealis</name>
    <dbReference type="NCBI Taxonomy" id="2807512"/>
    <lineage>
        <taxon>Bacteria</taxon>
        <taxon>Pseudomonadati</taxon>
        <taxon>Planctomycetota</taxon>
        <taxon>Phycisphaerae</taxon>
        <taxon>Tepidisphaerales</taxon>
        <taxon>Tepidisphaeraceae</taxon>
        <taxon>Humisphaera</taxon>
    </lineage>
</organism>
<dbReference type="PANTHER" id="PTHR43416:SF5">
    <property type="entry name" value="DIHYDROLIPOYLLYSINE-RESIDUE SUCCINYLTRANSFERASE COMPONENT OF 2-OXOGLUTARATE DEHYDROGENASE COMPLEX, MITOCHONDRIAL"/>
    <property type="match status" value="1"/>
</dbReference>
<dbReference type="GO" id="GO:0004149">
    <property type="term" value="F:dihydrolipoyllysine-residue succinyltransferase activity"/>
    <property type="evidence" value="ECO:0007669"/>
    <property type="project" value="UniProtKB-UniRule"/>
</dbReference>
<dbReference type="Pfam" id="PF00198">
    <property type="entry name" value="2-oxoacid_dh"/>
    <property type="match status" value="1"/>
</dbReference>
<dbReference type="PROSITE" id="PS51826">
    <property type="entry name" value="PSBD"/>
    <property type="match status" value="1"/>
</dbReference>
<dbReference type="GO" id="GO:0033512">
    <property type="term" value="P:L-lysine catabolic process to acetyl-CoA via saccharopine"/>
    <property type="evidence" value="ECO:0007669"/>
    <property type="project" value="UniProtKB-UniRule"/>
</dbReference>
<proteinExistence type="inferred from homology"/>
<keyword evidence="16" id="KW-1185">Reference proteome</keyword>
<feature type="region of interest" description="Disordered" evidence="12">
    <location>
        <begin position="80"/>
        <end position="128"/>
    </location>
</feature>
<dbReference type="InterPro" id="IPR001078">
    <property type="entry name" value="2-oxoacid_DH_actylTfrase"/>
</dbReference>
<evidence type="ECO:0000256" key="1">
    <source>
        <dbReference type="ARBA" id="ARBA00004052"/>
    </source>
</evidence>
<dbReference type="PROSITE" id="PS00189">
    <property type="entry name" value="LIPOYL"/>
    <property type="match status" value="1"/>
</dbReference>
<dbReference type="AlphaFoldDB" id="A0A7M2WSG6"/>
<dbReference type="SUPFAM" id="SSF52777">
    <property type="entry name" value="CoA-dependent acyltransferases"/>
    <property type="match status" value="1"/>
</dbReference>
<dbReference type="SUPFAM" id="SSF51230">
    <property type="entry name" value="Single hybrid motif"/>
    <property type="match status" value="1"/>
</dbReference>
<comment type="pathway">
    <text evidence="2 11">Amino-acid degradation; L-lysine degradation via saccharopine pathway; glutaryl-CoA from L-lysine: step 6/6.</text>
</comment>
<dbReference type="FunFam" id="3.30.559.10:FF:000007">
    <property type="entry name" value="Dihydrolipoamide acetyltransferase component of pyruvate dehydrogenase complex"/>
    <property type="match status" value="1"/>
</dbReference>
<evidence type="ECO:0000256" key="4">
    <source>
        <dbReference type="ARBA" id="ARBA00012945"/>
    </source>
</evidence>
<feature type="region of interest" description="Disordered" evidence="12">
    <location>
        <begin position="168"/>
        <end position="214"/>
    </location>
</feature>
<evidence type="ECO:0000256" key="2">
    <source>
        <dbReference type="ARBA" id="ARBA00005145"/>
    </source>
</evidence>
<sequence length="443" mass="46673">MPTSVPVPPMGESVSQAVLLRWTKNDGDRVAKDEVIAELETDKANAELNAPAAGVLTTKAKPGDTVKVGDVIAMLDEAGAGAKPAAKAPEAKPAETKSTGPTASANPSPGIPSAAASSSADAPAAAAPDLRPSVRRLVDENNLDAAAIAPTGPGGKIIKEDVIRHMEAKPAAAPAPAPAAKPEAKPSPATPAPGSRPLPASTDESVGGYDDNGLKRVPMSKIRKRIAQTLVQAQQTAAILTTFNEVDMSQIMALRGKFKERFQEVHGIGLGFMSFFGKAVTLALKEFPRVNASIEGEDIIYHNYVHLGIAVSTERGLAVPVLRNADQMGFAKIESEIKRLANSVRDGKLSIQELTGGTFSITNGGVFGSLLSTPILNPPQSAILGMHAIQQRPIAVDGKVEIRPMMYIALSYDHRLVDGKESVSFLVRLKQYLEDPARLMLEI</sequence>
<dbReference type="InterPro" id="IPR050537">
    <property type="entry name" value="2-oxoacid_dehydrogenase"/>
</dbReference>
<evidence type="ECO:0000256" key="10">
    <source>
        <dbReference type="ARBA" id="ARBA00052761"/>
    </source>
</evidence>
<feature type="compositionally biased region" description="Low complexity" evidence="12">
    <location>
        <begin position="103"/>
        <end position="128"/>
    </location>
</feature>
<dbReference type="GO" id="GO:0045252">
    <property type="term" value="C:oxoglutarate dehydrogenase complex"/>
    <property type="evidence" value="ECO:0007669"/>
    <property type="project" value="UniProtKB-UniRule"/>
</dbReference>
<protein>
    <recommendedName>
        <fullName evidence="5 11">Dihydrolipoyllysine-residue succinyltransferase component of 2-oxoglutarate dehydrogenase complex</fullName>
        <ecNumber evidence="4 11">2.3.1.61</ecNumber>
    </recommendedName>
    <alternativeName>
        <fullName evidence="11">2-oxoglutarate dehydrogenase complex component E2</fullName>
    </alternativeName>
</protein>
<reference evidence="15 16" key="1">
    <citation type="submission" date="2020-10" db="EMBL/GenBank/DDBJ databases">
        <title>Wide distribution of Phycisphaera-like planctomycetes from WD2101 soil group in peatlands and genome analysis of the first cultivated representative.</title>
        <authorList>
            <person name="Dedysh S.N."/>
            <person name="Beletsky A.V."/>
            <person name="Ivanova A."/>
            <person name="Kulichevskaya I.S."/>
            <person name="Suzina N.E."/>
            <person name="Philippov D.A."/>
            <person name="Rakitin A.L."/>
            <person name="Mardanov A.V."/>
            <person name="Ravin N.V."/>
        </authorList>
    </citation>
    <scope>NUCLEOTIDE SEQUENCE [LARGE SCALE GENOMIC DNA]</scope>
    <source>
        <strain evidence="15 16">M1803</strain>
    </source>
</reference>
<dbReference type="InterPro" id="IPR023213">
    <property type="entry name" value="CAT-like_dom_sf"/>
</dbReference>
<dbReference type="RefSeq" id="WP_206291432.1">
    <property type="nucleotide sequence ID" value="NZ_CP063458.1"/>
</dbReference>
<keyword evidence="9 11" id="KW-0012">Acyltransferase</keyword>
<dbReference type="Pfam" id="PF00364">
    <property type="entry name" value="Biotin_lipoyl"/>
    <property type="match status" value="1"/>
</dbReference>
<dbReference type="KEGG" id="hbs:IPV69_19670"/>
<dbReference type="PANTHER" id="PTHR43416">
    <property type="entry name" value="DIHYDROLIPOYLLYSINE-RESIDUE SUCCINYLTRANSFERASE COMPONENT OF 2-OXOGLUTARATE DEHYDROGENASE COMPLEX, MITOCHONDRIAL-RELATED"/>
    <property type="match status" value="1"/>
</dbReference>
<dbReference type="Gene3D" id="2.40.50.100">
    <property type="match status" value="1"/>
</dbReference>
<dbReference type="InterPro" id="IPR036625">
    <property type="entry name" value="E3-bd_dom_sf"/>
</dbReference>
<feature type="domain" description="Lipoyl-binding" evidence="13">
    <location>
        <begin position="2"/>
        <end position="76"/>
    </location>
</feature>
<dbReference type="EC" id="2.3.1.61" evidence="4 11"/>
<dbReference type="Pfam" id="PF02817">
    <property type="entry name" value="E3_binding"/>
    <property type="match status" value="1"/>
</dbReference>
<evidence type="ECO:0000313" key="16">
    <source>
        <dbReference type="Proteomes" id="UP000593765"/>
    </source>
</evidence>
<keyword evidence="8 11" id="KW-0450">Lipoyl</keyword>
<dbReference type="InterPro" id="IPR011053">
    <property type="entry name" value="Single_hybrid_motif"/>
</dbReference>
<dbReference type="Gene3D" id="3.30.559.10">
    <property type="entry name" value="Chloramphenicol acetyltransferase-like domain"/>
    <property type="match status" value="1"/>
</dbReference>
<gene>
    <name evidence="15" type="primary">odhB</name>
    <name evidence="15" type="ORF">IPV69_19670</name>
</gene>
<dbReference type="EMBL" id="CP063458">
    <property type="protein sequence ID" value="QOV88447.1"/>
    <property type="molecule type" value="Genomic_DNA"/>
</dbReference>
<comment type="catalytic activity">
    <reaction evidence="10 11">
        <text>N(6)-[(R)-dihydrolipoyl]-L-lysyl-[protein] + succinyl-CoA = N(6)-[(R)-S(8)-succinyldihydrolipoyl]-L-lysyl-[protein] + CoA</text>
        <dbReference type="Rhea" id="RHEA:15213"/>
        <dbReference type="Rhea" id="RHEA-COMP:10475"/>
        <dbReference type="Rhea" id="RHEA-COMP:20092"/>
        <dbReference type="ChEBI" id="CHEBI:57287"/>
        <dbReference type="ChEBI" id="CHEBI:57292"/>
        <dbReference type="ChEBI" id="CHEBI:83100"/>
        <dbReference type="ChEBI" id="CHEBI:83120"/>
        <dbReference type="EC" id="2.3.1.61"/>
    </reaction>
</comment>
<dbReference type="GO" id="GO:0005829">
    <property type="term" value="C:cytosol"/>
    <property type="evidence" value="ECO:0007669"/>
    <property type="project" value="TreeGrafter"/>
</dbReference>
<evidence type="ECO:0000256" key="8">
    <source>
        <dbReference type="ARBA" id="ARBA00022823"/>
    </source>
</evidence>
<dbReference type="GO" id="GO:0006099">
    <property type="term" value="P:tricarboxylic acid cycle"/>
    <property type="evidence" value="ECO:0007669"/>
    <property type="project" value="UniProtKB-UniRule"/>
</dbReference>
<feature type="domain" description="Peripheral subunit-binding (PSBD)" evidence="14">
    <location>
        <begin position="129"/>
        <end position="166"/>
    </location>
</feature>
<name>A0A7M2WSG6_9BACT</name>
<dbReference type="InterPro" id="IPR000089">
    <property type="entry name" value="Biotin_lipoyl"/>
</dbReference>
<dbReference type="NCBIfam" id="NF004309">
    <property type="entry name" value="PRK05704.1"/>
    <property type="match status" value="1"/>
</dbReference>
<comment type="cofactor">
    <cofactor evidence="11">
        <name>(R)-lipoate</name>
        <dbReference type="ChEBI" id="CHEBI:83088"/>
    </cofactor>
    <text evidence="11">Binds 1 lipoyl cofactor covalently.</text>
</comment>
<accession>A0A7M2WSG6</accession>
<dbReference type="Proteomes" id="UP000593765">
    <property type="component" value="Chromosome"/>
</dbReference>